<dbReference type="GO" id="GO:0009952">
    <property type="term" value="P:anterior/posterior pattern specification"/>
    <property type="evidence" value="ECO:0007669"/>
    <property type="project" value="TreeGrafter"/>
</dbReference>
<sequence>MCFLRHQSAAAWQPVYQMAAGLQLTDRQVKIWFQNRRMRYKREHRYGKTTDGLIRDPRPAAAHSHGGEHLPPPLLAPSSPLHILN</sequence>
<keyword evidence="13" id="KW-1185">Reference proteome</keyword>
<reference evidence="12 13" key="1">
    <citation type="submission" date="2022-01" db="EMBL/GenBank/DDBJ databases">
        <title>A chromosome-scale genome assembly of the false clownfish, Amphiprion ocellaris.</title>
        <authorList>
            <person name="Ryu T."/>
        </authorList>
    </citation>
    <scope>NUCLEOTIDE SEQUENCE [LARGE SCALE GENOMIC DNA]</scope>
</reference>
<organism evidence="12 13">
    <name type="scientific">Amphiprion ocellaris</name>
    <name type="common">Clown anemonefish</name>
    <dbReference type="NCBI Taxonomy" id="80972"/>
    <lineage>
        <taxon>Eukaryota</taxon>
        <taxon>Metazoa</taxon>
        <taxon>Chordata</taxon>
        <taxon>Craniata</taxon>
        <taxon>Vertebrata</taxon>
        <taxon>Euteleostomi</taxon>
        <taxon>Actinopterygii</taxon>
        <taxon>Neopterygii</taxon>
        <taxon>Teleostei</taxon>
        <taxon>Neoteleostei</taxon>
        <taxon>Acanthomorphata</taxon>
        <taxon>Ovalentaria</taxon>
        <taxon>Pomacentridae</taxon>
        <taxon>Amphiprion</taxon>
    </lineage>
</organism>
<dbReference type="InterPro" id="IPR017970">
    <property type="entry name" value="Homeobox_CS"/>
</dbReference>
<evidence type="ECO:0000313" key="13">
    <source>
        <dbReference type="Proteomes" id="UP001501940"/>
    </source>
</evidence>
<dbReference type="GO" id="GO:0000981">
    <property type="term" value="F:DNA-binding transcription factor activity, RNA polymerase II-specific"/>
    <property type="evidence" value="ECO:0007669"/>
    <property type="project" value="InterPro"/>
</dbReference>
<dbReference type="GeneTree" id="ENSGT00940000181054"/>
<dbReference type="PROSITE" id="PS50071">
    <property type="entry name" value="HOMEOBOX_2"/>
    <property type="match status" value="1"/>
</dbReference>
<dbReference type="GO" id="GO:0005634">
    <property type="term" value="C:nucleus"/>
    <property type="evidence" value="ECO:0007669"/>
    <property type="project" value="UniProtKB-SubCell"/>
</dbReference>
<feature type="DNA-binding region" description="Homeobox" evidence="8">
    <location>
        <begin position="19"/>
        <end position="44"/>
    </location>
</feature>
<evidence type="ECO:0000313" key="12">
    <source>
        <dbReference type="Ensembl" id="ENSAOCP00000050363.1"/>
    </source>
</evidence>
<dbReference type="Gene3D" id="1.10.10.60">
    <property type="entry name" value="Homeodomain-like"/>
    <property type="match status" value="1"/>
</dbReference>
<dbReference type="InterPro" id="IPR009057">
    <property type="entry name" value="Homeodomain-like_sf"/>
</dbReference>
<evidence type="ECO:0000256" key="3">
    <source>
        <dbReference type="ARBA" id="ARBA00009107"/>
    </source>
</evidence>
<evidence type="ECO:0000256" key="6">
    <source>
        <dbReference type="ARBA" id="ARBA00023155"/>
    </source>
</evidence>
<name>A0AAQ5Y9C8_AMPOC</name>
<protein>
    <recommendedName>
        <fullName evidence="11">Homeobox domain-containing protein</fullName>
    </recommendedName>
</protein>
<evidence type="ECO:0000256" key="1">
    <source>
        <dbReference type="ARBA" id="ARBA00003263"/>
    </source>
</evidence>
<reference evidence="12" key="2">
    <citation type="submission" date="2025-08" db="UniProtKB">
        <authorList>
            <consortium name="Ensembl"/>
        </authorList>
    </citation>
    <scope>IDENTIFICATION</scope>
</reference>
<dbReference type="GO" id="GO:0000978">
    <property type="term" value="F:RNA polymerase II cis-regulatory region sequence-specific DNA binding"/>
    <property type="evidence" value="ECO:0007669"/>
    <property type="project" value="TreeGrafter"/>
</dbReference>
<evidence type="ECO:0000256" key="2">
    <source>
        <dbReference type="ARBA" id="ARBA00004123"/>
    </source>
</evidence>
<dbReference type="PANTHER" id="PTHR45664">
    <property type="entry name" value="PROTEIN ZERKNUELLT 1-RELATED"/>
    <property type="match status" value="1"/>
</dbReference>
<accession>A0AAQ5Y9C8</accession>
<comment type="subcellular location">
    <subcellularLocation>
        <location evidence="2 8 9">Nucleus</location>
    </subcellularLocation>
</comment>
<feature type="domain" description="Homeobox" evidence="11">
    <location>
        <begin position="17"/>
        <end position="43"/>
    </location>
</feature>
<dbReference type="InterPro" id="IPR001356">
    <property type="entry name" value="HD"/>
</dbReference>
<feature type="compositionally biased region" description="Low complexity" evidence="10">
    <location>
        <begin position="76"/>
        <end position="85"/>
    </location>
</feature>
<comment type="similarity">
    <text evidence="3">Belongs to the Antp homeobox family.</text>
</comment>
<keyword evidence="5 8" id="KW-0238">DNA-binding</keyword>
<dbReference type="GO" id="GO:0048704">
    <property type="term" value="P:embryonic skeletal system morphogenesis"/>
    <property type="evidence" value="ECO:0007669"/>
    <property type="project" value="TreeGrafter"/>
</dbReference>
<evidence type="ECO:0000256" key="8">
    <source>
        <dbReference type="PROSITE-ProRule" id="PRU00108"/>
    </source>
</evidence>
<dbReference type="AlphaFoldDB" id="A0AAQ5Y9C8"/>
<reference evidence="12" key="3">
    <citation type="submission" date="2025-09" db="UniProtKB">
        <authorList>
            <consortium name="Ensembl"/>
        </authorList>
    </citation>
    <scope>IDENTIFICATION</scope>
</reference>
<evidence type="ECO:0000256" key="9">
    <source>
        <dbReference type="RuleBase" id="RU000682"/>
    </source>
</evidence>
<evidence type="ECO:0000256" key="5">
    <source>
        <dbReference type="ARBA" id="ARBA00023125"/>
    </source>
</evidence>
<dbReference type="SUPFAM" id="SSF46689">
    <property type="entry name" value="Homeodomain-like"/>
    <property type="match status" value="1"/>
</dbReference>
<keyword evidence="7 8" id="KW-0539">Nucleus</keyword>
<dbReference type="PANTHER" id="PTHR45664:SF11">
    <property type="entry name" value="HOMEOBOX PROTEIN HOX-B3"/>
    <property type="match status" value="1"/>
</dbReference>
<comment type="function">
    <text evidence="1">Sequence-specific transcription factor which is part of a developmental regulatory system that provides cells with specific positional identities on the anterior-posterior axis.</text>
</comment>
<keyword evidence="6 8" id="KW-0371">Homeobox</keyword>
<dbReference type="PROSITE" id="PS00027">
    <property type="entry name" value="HOMEOBOX_1"/>
    <property type="match status" value="1"/>
</dbReference>
<evidence type="ECO:0000259" key="11">
    <source>
        <dbReference type="PROSITE" id="PS50071"/>
    </source>
</evidence>
<dbReference type="Proteomes" id="UP001501940">
    <property type="component" value="Chromosome 8"/>
</dbReference>
<evidence type="ECO:0000256" key="7">
    <source>
        <dbReference type="ARBA" id="ARBA00023242"/>
    </source>
</evidence>
<keyword evidence="4" id="KW-0217">Developmental protein</keyword>
<evidence type="ECO:0000256" key="10">
    <source>
        <dbReference type="SAM" id="MobiDB-lite"/>
    </source>
</evidence>
<dbReference type="Ensembl" id="ENSAOCT00000055753.1">
    <property type="protein sequence ID" value="ENSAOCP00000050363.1"/>
    <property type="gene ID" value="ENSAOCG00000033844.1"/>
</dbReference>
<dbReference type="Pfam" id="PF00046">
    <property type="entry name" value="Homeodomain"/>
    <property type="match status" value="1"/>
</dbReference>
<proteinExistence type="inferred from homology"/>
<dbReference type="CDD" id="cd00086">
    <property type="entry name" value="homeodomain"/>
    <property type="match status" value="1"/>
</dbReference>
<feature type="region of interest" description="Disordered" evidence="10">
    <location>
        <begin position="44"/>
        <end position="85"/>
    </location>
</feature>
<evidence type="ECO:0000256" key="4">
    <source>
        <dbReference type="ARBA" id="ARBA00022473"/>
    </source>
</evidence>